<sequence>MQTEKSEQLRSVASDTRGKHRISAELKRLEQETRFLEMVCKFMSVFHGNALLLIGRMGRRIHRGIDGSRDLKISQVADAGYCNNILRKFYLISPCDGVIVQSRYRYREQSSLPRSEGKRHPNR</sequence>
<keyword evidence="2" id="KW-1185">Reference proteome</keyword>
<proteinExistence type="predicted"/>
<evidence type="ECO:0000313" key="1">
    <source>
        <dbReference type="EMBL" id="KVH91284.1"/>
    </source>
</evidence>
<evidence type="ECO:0000313" key="2">
    <source>
        <dbReference type="Proteomes" id="UP000243975"/>
    </source>
</evidence>
<organism evidence="1 2">
    <name type="scientific">Cynara cardunculus var. scolymus</name>
    <name type="common">Globe artichoke</name>
    <name type="synonym">Cynara scolymus</name>
    <dbReference type="NCBI Taxonomy" id="59895"/>
    <lineage>
        <taxon>Eukaryota</taxon>
        <taxon>Viridiplantae</taxon>
        <taxon>Streptophyta</taxon>
        <taxon>Embryophyta</taxon>
        <taxon>Tracheophyta</taxon>
        <taxon>Spermatophyta</taxon>
        <taxon>Magnoliopsida</taxon>
        <taxon>eudicotyledons</taxon>
        <taxon>Gunneridae</taxon>
        <taxon>Pentapetalae</taxon>
        <taxon>asterids</taxon>
        <taxon>campanulids</taxon>
        <taxon>Asterales</taxon>
        <taxon>Asteraceae</taxon>
        <taxon>Carduoideae</taxon>
        <taxon>Cardueae</taxon>
        <taxon>Carduinae</taxon>
        <taxon>Cynara</taxon>
    </lineage>
</organism>
<reference evidence="1 2" key="1">
    <citation type="journal article" date="2016" name="Sci. Rep.">
        <title>The genome sequence of the outbreeding globe artichoke constructed de novo incorporating a phase-aware low-pass sequencing strategy of F1 progeny.</title>
        <authorList>
            <person name="Scaglione D."/>
            <person name="Reyes-Chin-Wo S."/>
            <person name="Acquadro A."/>
            <person name="Froenicke L."/>
            <person name="Portis E."/>
            <person name="Beitel C."/>
            <person name="Tirone M."/>
            <person name="Mauro R."/>
            <person name="Lo Monaco A."/>
            <person name="Mauromicale G."/>
            <person name="Faccioli P."/>
            <person name="Cattivelli L."/>
            <person name="Rieseberg L."/>
            <person name="Michelmore R."/>
            <person name="Lanteri S."/>
        </authorList>
    </citation>
    <scope>NUCLEOTIDE SEQUENCE [LARGE SCALE GENOMIC DNA]</scope>
    <source>
        <strain evidence="1">2C</strain>
    </source>
</reference>
<dbReference type="Gramene" id="KVH91284">
    <property type="protein sequence ID" value="KVH91284"/>
    <property type="gene ID" value="Ccrd_006695"/>
</dbReference>
<accession>A0A118JUC1</accession>
<dbReference type="AlphaFoldDB" id="A0A118JUC1"/>
<dbReference type="STRING" id="59895.A0A118JUC1"/>
<name>A0A118JUC1_CYNCS</name>
<dbReference type="Proteomes" id="UP000243975">
    <property type="component" value="Unassembled WGS sequence"/>
</dbReference>
<dbReference type="EMBL" id="LEKV01005055">
    <property type="protein sequence ID" value="KVH91284.1"/>
    <property type="molecule type" value="Genomic_DNA"/>
</dbReference>
<gene>
    <name evidence="1" type="ORF">Ccrd_006695</name>
</gene>
<comment type="caution">
    <text evidence="1">The sequence shown here is derived from an EMBL/GenBank/DDBJ whole genome shotgun (WGS) entry which is preliminary data.</text>
</comment>
<protein>
    <submittedName>
        <fullName evidence="1">Uncharacterized protein</fullName>
    </submittedName>
</protein>